<dbReference type="Proteomes" id="UP000030689">
    <property type="component" value="Unassembled WGS sequence"/>
</dbReference>
<organism evidence="1 2">
    <name type="scientific">Eutrema salsugineum</name>
    <name type="common">Saltwater cress</name>
    <name type="synonym">Sisymbrium salsugineum</name>
    <dbReference type="NCBI Taxonomy" id="72664"/>
    <lineage>
        <taxon>Eukaryota</taxon>
        <taxon>Viridiplantae</taxon>
        <taxon>Streptophyta</taxon>
        <taxon>Embryophyta</taxon>
        <taxon>Tracheophyta</taxon>
        <taxon>Spermatophyta</taxon>
        <taxon>Magnoliopsida</taxon>
        <taxon>eudicotyledons</taxon>
        <taxon>Gunneridae</taxon>
        <taxon>Pentapetalae</taxon>
        <taxon>rosids</taxon>
        <taxon>malvids</taxon>
        <taxon>Brassicales</taxon>
        <taxon>Brassicaceae</taxon>
        <taxon>Eutremeae</taxon>
        <taxon>Eutrema</taxon>
    </lineage>
</organism>
<dbReference type="PANTHER" id="PTHR36720:SF1">
    <property type="entry name" value="TAF RNA POLYMERASE I SUBUNIT A"/>
    <property type="match status" value="1"/>
</dbReference>
<keyword evidence="2" id="KW-1185">Reference proteome</keyword>
<proteinExistence type="predicted"/>
<dbReference type="OMA" id="KAACACH"/>
<protein>
    <submittedName>
        <fullName evidence="1">Uncharacterized protein</fullName>
    </submittedName>
</protein>
<dbReference type="Pfam" id="PF14929">
    <property type="entry name" value="TAF1_subA"/>
    <property type="match status" value="1"/>
</dbReference>
<dbReference type="STRING" id="72664.V4KRY0"/>
<dbReference type="EMBL" id="KI517809">
    <property type="protein sequence ID" value="ESQ30103.1"/>
    <property type="molecule type" value="Genomic_DNA"/>
</dbReference>
<dbReference type="PANTHER" id="PTHR36720">
    <property type="entry name" value="TAF RNA POLYMERASE I SUBUNIT A"/>
    <property type="match status" value="1"/>
</dbReference>
<reference evidence="1 2" key="1">
    <citation type="journal article" date="2013" name="Front. Plant Sci.">
        <title>The Reference Genome of the Halophytic Plant Eutrema salsugineum.</title>
        <authorList>
            <person name="Yang R."/>
            <person name="Jarvis D.E."/>
            <person name="Chen H."/>
            <person name="Beilstein M.A."/>
            <person name="Grimwood J."/>
            <person name="Jenkins J."/>
            <person name="Shu S."/>
            <person name="Prochnik S."/>
            <person name="Xin M."/>
            <person name="Ma C."/>
            <person name="Schmutz J."/>
            <person name="Wing R.A."/>
            <person name="Mitchell-Olds T."/>
            <person name="Schumaker K.S."/>
            <person name="Wang X."/>
        </authorList>
    </citation>
    <scope>NUCLEOTIDE SEQUENCE [LARGE SCALE GENOMIC DNA]</scope>
</reference>
<evidence type="ECO:0000313" key="2">
    <source>
        <dbReference type="Proteomes" id="UP000030689"/>
    </source>
</evidence>
<dbReference type="eggNOG" id="ENOG502QQ18">
    <property type="taxonomic scope" value="Eukaryota"/>
</dbReference>
<dbReference type="OrthoDB" id="1899337at2759"/>
<dbReference type="AlphaFoldDB" id="V4KRY0"/>
<dbReference type="KEGG" id="eus:EUTSA_v10011326mg"/>
<accession>V4KRY0</accession>
<dbReference type="Gramene" id="ESQ30103">
    <property type="protein sequence ID" value="ESQ30103"/>
    <property type="gene ID" value="EUTSA_v10011326mg"/>
</dbReference>
<dbReference type="GO" id="GO:0000120">
    <property type="term" value="C:RNA polymerase I transcription regulator complex"/>
    <property type="evidence" value="ECO:0007669"/>
    <property type="project" value="InterPro"/>
</dbReference>
<gene>
    <name evidence="1" type="ORF">EUTSA_v10011326mg</name>
</gene>
<dbReference type="GO" id="GO:0006360">
    <property type="term" value="P:transcription by RNA polymerase I"/>
    <property type="evidence" value="ECO:0007669"/>
    <property type="project" value="InterPro"/>
</dbReference>
<dbReference type="InterPro" id="IPR039495">
    <property type="entry name" value="TAF1A"/>
</dbReference>
<evidence type="ECO:0000313" key="1">
    <source>
        <dbReference type="EMBL" id="ESQ30103.1"/>
    </source>
</evidence>
<sequence>MVKTEVKTEMFEDIKPDKQPCVVSSDVVSDRKFKRTLLCVSKPSYLLGLLGPRNSRSEYLKRLPKILRELIRNRNWRDASSVLSVLMQGTMRDGSPAMNRLKYESHIQILSHLQSCKNNADEIGKIYDTWIGKIGKQHKEEKLLVWFEQICHFIEHGMDSVAESAVISMMQNRDLAMLPRTNLFIGLTFYRLWCRKFVAELQPEDVDCSESISNVSEPRSDIMVECSVKEESVYSVESEVSVKHESESSVMNYKRTSHISISDLAEGMDVKVKLESPQHYTNPPRLYVTSEENEDSFQNGVSFDPALIQILGDMDPWLLPLIPPEDPDCYRKIVNDSYFKEAVRYLRLTMQSPRHVSLAALHPLVQLLLIGGHVDEAMKVVEQMCNKVHDIKPFRIKAAMAEKFHPKSTMLAKCYEDVLKIDPTCVTTLKKLYGMFLEDGYSRESIVEMIALHVEASFPEPEIWKEFASCLLLFFENLDEDRMSICFDGSGEESNQQNFSVRYNPTPKMFTDTSWTLRAKWWLNRHFSSEILETEIKKFEKLEAEEENGGLEMMRLMSYKAACASHIYGPEFSYVTIVYGLLENKCYNIELLNSLQTHRRNFNCLHIL</sequence>
<name>V4KRY0_EUTSA</name>